<feature type="chain" id="PRO_5007809057" evidence="2">
    <location>
        <begin position="31"/>
        <end position="242"/>
    </location>
</feature>
<dbReference type="PATRIC" id="fig|1396.432.peg.4228"/>
<evidence type="ECO:0000256" key="1">
    <source>
        <dbReference type="SAM" id="Phobius"/>
    </source>
</evidence>
<accession>A0A150B5N6</accession>
<protein>
    <submittedName>
        <fullName evidence="3">Uncharacterized protein</fullName>
    </submittedName>
</protein>
<dbReference type="EMBL" id="LOMT01000057">
    <property type="protein sequence ID" value="KXX99587.1"/>
    <property type="molecule type" value="Genomic_DNA"/>
</dbReference>
<evidence type="ECO:0000313" key="3">
    <source>
        <dbReference type="EMBL" id="KXX99587.1"/>
    </source>
</evidence>
<keyword evidence="2" id="KW-0732">Signal</keyword>
<evidence type="ECO:0000256" key="2">
    <source>
        <dbReference type="SAM" id="SignalP"/>
    </source>
</evidence>
<reference evidence="3 4" key="1">
    <citation type="submission" date="2015-12" db="EMBL/GenBank/DDBJ databases">
        <title>Bacillus cereus Group isolate.</title>
        <authorList>
            <person name="Kovac J."/>
        </authorList>
    </citation>
    <scope>NUCLEOTIDE SEQUENCE [LARGE SCALE GENOMIC DNA]</scope>
    <source>
        <strain evidence="3 4">FSL W8-0275</strain>
    </source>
</reference>
<dbReference type="AlphaFoldDB" id="A0A150B5N6"/>
<keyword evidence="1" id="KW-1133">Transmembrane helix</keyword>
<organism evidence="3 4">
    <name type="scientific">Bacillus cereus</name>
    <dbReference type="NCBI Taxonomy" id="1396"/>
    <lineage>
        <taxon>Bacteria</taxon>
        <taxon>Bacillati</taxon>
        <taxon>Bacillota</taxon>
        <taxon>Bacilli</taxon>
        <taxon>Bacillales</taxon>
        <taxon>Bacillaceae</taxon>
        <taxon>Bacillus</taxon>
        <taxon>Bacillus cereus group</taxon>
    </lineage>
</organism>
<comment type="caution">
    <text evidence="3">The sequence shown here is derived from an EMBL/GenBank/DDBJ whole genome shotgun (WGS) entry which is preliminary data.</text>
</comment>
<gene>
    <name evidence="3" type="ORF">AT274_08100</name>
</gene>
<sequence length="242" mass="26086">MAISKIKTKLIVGVLSTSLVTSLLPSYSFAQTSYEKSKVSYEQRDDCNKCEPLSEESYNKLISNFGDPINVPDTDKGFKLGMEIAKSDLEEKVIITEAGLIKNYYTSAKEAGVSEEAFNSFESTIGQLNEMVQKGEISFGSSLLDINLPRTNLSTSTSQLDLQSAATPRGGVYKFTNDQTIKLQKMILAGAAIAAIAAYFGIPAIIAACLSALAAGAGLCNWNSRGFILIYQSRAVFSCIPL</sequence>
<feature type="signal peptide" evidence="2">
    <location>
        <begin position="1"/>
        <end position="30"/>
    </location>
</feature>
<evidence type="ECO:0000313" key="4">
    <source>
        <dbReference type="Proteomes" id="UP000075591"/>
    </source>
</evidence>
<keyword evidence="1" id="KW-0812">Transmembrane</keyword>
<keyword evidence="1" id="KW-0472">Membrane</keyword>
<feature type="transmembrane region" description="Helical" evidence="1">
    <location>
        <begin position="186"/>
        <end position="215"/>
    </location>
</feature>
<name>A0A150B5N6_BACCE</name>
<proteinExistence type="predicted"/>
<dbReference type="RefSeq" id="WP_017560525.1">
    <property type="nucleotide sequence ID" value="NZ_JARPVK010000011.1"/>
</dbReference>
<dbReference type="Proteomes" id="UP000075591">
    <property type="component" value="Unassembled WGS sequence"/>
</dbReference>